<dbReference type="GO" id="GO:0006508">
    <property type="term" value="P:proteolysis"/>
    <property type="evidence" value="ECO:0007669"/>
    <property type="project" value="InterPro"/>
</dbReference>
<dbReference type="InterPro" id="IPR002471">
    <property type="entry name" value="Pept_S9_AS"/>
</dbReference>
<dbReference type="GO" id="GO:0004252">
    <property type="term" value="F:serine-type endopeptidase activity"/>
    <property type="evidence" value="ECO:0007669"/>
    <property type="project" value="InterPro"/>
</dbReference>
<dbReference type="InterPro" id="IPR002925">
    <property type="entry name" value="Dienelactn_hydro"/>
</dbReference>
<dbReference type="OrthoDB" id="3647650at2"/>
<name>A0A1H5FIE6_9BRAD</name>
<keyword evidence="1 4" id="KW-0378">Hydrolase</keyword>
<dbReference type="RefSeq" id="WP_092124032.1">
    <property type="nucleotide sequence ID" value="NZ_FNTH01000001.1"/>
</dbReference>
<organism evidence="4 5">
    <name type="scientific">Bradyrhizobium erythrophlei</name>
    <dbReference type="NCBI Taxonomy" id="1437360"/>
    <lineage>
        <taxon>Bacteria</taxon>
        <taxon>Pseudomonadati</taxon>
        <taxon>Pseudomonadota</taxon>
        <taxon>Alphaproteobacteria</taxon>
        <taxon>Hyphomicrobiales</taxon>
        <taxon>Nitrobacteraceae</taxon>
        <taxon>Bradyrhizobium</taxon>
    </lineage>
</organism>
<dbReference type="InterPro" id="IPR050261">
    <property type="entry name" value="FrsA_esterase"/>
</dbReference>
<gene>
    <name evidence="4" type="ORF">SAMN05444164_6669</name>
</gene>
<protein>
    <submittedName>
        <fullName evidence="4">Dienelactone hydrolase</fullName>
    </submittedName>
</protein>
<dbReference type="GO" id="GO:0052689">
    <property type="term" value="F:carboxylic ester hydrolase activity"/>
    <property type="evidence" value="ECO:0007669"/>
    <property type="project" value="UniProtKB-ARBA"/>
</dbReference>
<dbReference type="InterPro" id="IPR029058">
    <property type="entry name" value="AB_hydrolase_fold"/>
</dbReference>
<dbReference type="EMBL" id="FNTH01000001">
    <property type="protein sequence ID" value="SEE03189.1"/>
    <property type="molecule type" value="Genomic_DNA"/>
</dbReference>
<evidence type="ECO:0000313" key="4">
    <source>
        <dbReference type="EMBL" id="SEE03189.1"/>
    </source>
</evidence>
<evidence type="ECO:0000313" key="5">
    <source>
        <dbReference type="Proteomes" id="UP000198992"/>
    </source>
</evidence>
<dbReference type="Proteomes" id="UP000198992">
    <property type="component" value="Unassembled WGS sequence"/>
</dbReference>
<evidence type="ECO:0000256" key="1">
    <source>
        <dbReference type="ARBA" id="ARBA00022801"/>
    </source>
</evidence>
<feature type="domain" description="Dienelactone hydrolase" evidence="3">
    <location>
        <begin position="47"/>
        <end position="265"/>
    </location>
</feature>
<proteinExistence type="predicted"/>
<dbReference type="AlphaFoldDB" id="A0A1H5FIE6"/>
<evidence type="ECO:0000259" key="3">
    <source>
        <dbReference type="Pfam" id="PF01738"/>
    </source>
</evidence>
<dbReference type="Pfam" id="PF01738">
    <property type="entry name" value="DLH"/>
    <property type="match status" value="1"/>
</dbReference>
<keyword evidence="2" id="KW-0732">Signal</keyword>
<feature type="signal peptide" evidence="2">
    <location>
        <begin position="1"/>
        <end position="26"/>
    </location>
</feature>
<reference evidence="4 5" key="1">
    <citation type="submission" date="2016-10" db="EMBL/GenBank/DDBJ databases">
        <authorList>
            <person name="de Groot N.N."/>
        </authorList>
    </citation>
    <scope>NUCLEOTIDE SEQUENCE [LARGE SCALE GENOMIC DNA]</scope>
    <source>
        <strain evidence="4 5">MT12</strain>
    </source>
</reference>
<evidence type="ECO:0000256" key="2">
    <source>
        <dbReference type="SAM" id="SignalP"/>
    </source>
</evidence>
<dbReference type="PROSITE" id="PS00708">
    <property type="entry name" value="PRO_ENDOPEP_SER"/>
    <property type="match status" value="1"/>
</dbReference>
<feature type="chain" id="PRO_5011754236" evidence="2">
    <location>
        <begin position="27"/>
        <end position="280"/>
    </location>
</feature>
<accession>A0A1H5FIE6</accession>
<sequence>MTNRAGLATLLAVLLVGSAGGKPAAAAEAPSVLVEFESPLNNAQPLQGLLRRPERPGLLPAVVLLHGCSGQWRELDERWGKRLAAWGYVTLTVDRFGPRGISNTCTGDAPAATVHDAYRALSFLSRQSMVDPTRIAVIGFSQGGWLALFSVEHGAIEVNATEKFRAAVAFYPRCLGIKGNMTVPTLIMVGELDDWTPAQECRNLAEGRDDDGISRQQGLGYPIELIVYPGAHHDFDVPQYRTPGRLLGHHLEFNAAARDQSIDALRKFLYATIGGQERPQ</sequence>
<dbReference type="Gene3D" id="3.40.50.1820">
    <property type="entry name" value="alpha/beta hydrolase"/>
    <property type="match status" value="1"/>
</dbReference>
<dbReference type="PANTHER" id="PTHR22946">
    <property type="entry name" value="DIENELACTONE HYDROLASE DOMAIN-CONTAINING PROTEIN-RELATED"/>
    <property type="match status" value="1"/>
</dbReference>
<dbReference type="SUPFAM" id="SSF53474">
    <property type="entry name" value="alpha/beta-Hydrolases"/>
    <property type="match status" value="1"/>
</dbReference>
<dbReference type="PANTHER" id="PTHR22946:SF9">
    <property type="entry name" value="POLYKETIDE TRANSFERASE AF380"/>
    <property type="match status" value="1"/>
</dbReference>